<proteinExistence type="predicted"/>
<reference evidence="1" key="1">
    <citation type="submission" date="2023-07" db="EMBL/GenBank/DDBJ databases">
        <title>Black Yeasts Isolated from many extreme environments.</title>
        <authorList>
            <person name="Coleine C."/>
            <person name="Stajich J.E."/>
            <person name="Selbmann L."/>
        </authorList>
    </citation>
    <scope>NUCLEOTIDE SEQUENCE</scope>
    <source>
        <strain evidence="1">CCFEE 5714</strain>
    </source>
</reference>
<comment type="caution">
    <text evidence="1">The sequence shown here is derived from an EMBL/GenBank/DDBJ whole genome shotgun (WGS) entry which is preliminary data.</text>
</comment>
<accession>A0ACC3NL64</accession>
<name>A0ACC3NL64_9PEZI</name>
<dbReference type="Proteomes" id="UP001281147">
    <property type="component" value="Unassembled WGS sequence"/>
</dbReference>
<gene>
    <name evidence="1" type="ORF">LTR37_004723</name>
</gene>
<protein>
    <submittedName>
        <fullName evidence="1">Uncharacterized protein</fullName>
    </submittedName>
</protein>
<sequence length="297" mass="32160">MVVGDFPLKDKLAVVTGGGSGINLSFVKLALKSEAKVLIADLKLTSEADDTIKSSSGAASFMKCDVSKWSDLEAIPSAIERAFGKGAVADVWIAGAGVFEPQWSSFLYDTESEFYMQMRINAEHPMKLTRIAMRSCLGANKPCVVLIISSGAGITGTYPGALYCASKHAVVGFTKSMMQADIDENVKVVCILPGMVSTPLWTGEQGRHVKGQFSYTDDVCVTPDQVAEAMKEMVEQAKYKGGALLEIKKGDLRHDLESTQALIIEGSDKDTPEMKQFFETLYAPVREVLSKERGGKH</sequence>
<organism evidence="1 2">
    <name type="scientific">Vermiconidia calcicola</name>
    <dbReference type="NCBI Taxonomy" id="1690605"/>
    <lineage>
        <taxon>Eukaryota</taxon>
        <taxon>Fungi</taxon>
        <taxon>Dikarya</taxon>
        <taxon>Ascomycota</taxon>
        <taxon>Pezizomycotina</taxon>
        <taxon>Dothideomycetes</taxon>
        <taxon>Dothideomycetidae</taxon>
        <taxon>Mycosphaerellales</taxon>
        <taxon>Extremaceae</taxon>
        <taxon>Vermiconidia</taxon>
    </lineage>
</organism>
<evidence type="ECO:0000313" key="1">
    <source>
        <dbReference type="EMBL" id="KAK3718807.1"/>
    </source>
</evidence>
<keyword evidence="2" id="KW-1185">Reference proteome</keyword>
<dbReference type="EMBL" id="JAUTXU010000029">
    <property type="protein sequence ID" value="KAK3718807.1"/>
    <property type="molecule type" value="Genomic_DNA"/>
</dbReference>
<evidence type="ECO:0000313" key="2">
    <source>
        <dbReference type="Proteomes" id="UP001281147"/>
    </source>
</evidence>